<reference evidence="2" key="1">
    <citation type="submission" date="2014-01" db="EMBL/GenBank/DDBJ databases">
        <title>Draft genome sequence of highly nematicidal Bacillus thuringiensis DB27.</title>
        <authorList>
            <person name="Iatsenko I."/>
            <person name="Pickard D."/>
            <person name="Corton C."/>
            <person name="Dougan G."/>
            <person name="Sommer R.J."/>
        </authorList>
    </citation>
    <scope>NUCLEOTIDE SEQUENCE [LARGE SCALE GENOMIC DNA]</scope>
    <source>
        <strain evidence="2">DB27</strain>
    </source>
</reference>
<dbReference type="Proteomes" id="UP000030682">
    <property type="component" value="Unassembled WGS sequence"/>
</dbReference>
<dbReference type="Gene3D" id="3.40.50.300">
    <property type="entry name" value="P-loop containing nucleotide triphosphate hydrolases"/>
    <property type="match status" value="1"/>
</dbReference>
<sequence>MKLHKALQPSFIKRMYYMRFLGKFTKAEKEKSGENFFVQCLSPIPFTLQEQFTNEPYVFEGLCSNKKNEKIFSELKKRKLEKQLVMFRLYYERGNVYVELICTEEPKEIASSYKMIPAPKVTNNKKRESLERKLSNGYLSFLMPKFPKDFEPPELLWHDGRLYGNISLKSSISSIAYFEQKRECKYINCSDWTKYVEIAVEDQLYFVSDYVYEQLKKRMHEEGKLVEVEDIKVQKDEWEWDERESSFLQYVQSMVHNKGLYLDETDIYNFHISVKTNMLTILGGIPGVGKSRFVQTYAEALGLQYGEELVWIPISPSYQEPHDLLGYLHPNGTFIESETKLVRTLMKAKENPNQLYIIVFDEMNMSHIEHWFTPFLSVLELETKNRILNLYEGVQDIENSIPSTIEIGENIIFVGTVNFDETTKELSDRLLDRTNLITLQKIPFCEMDMEQGKVVLHPPLKVTAGEFRINWMRNKR</sequence>
<dbReference type="Pfam" id="PF07728">
    <property type="entry name" value="AAA_5"/>
    <property type="match status" value="1"/>
</dbReference>
<feature type="domain" description="ATPase dynein-related AAA" evidence="1">
    <location>
        <begin position="281"/>
        <end position="433"/>
    </location>
</feature>
<dbReference type="InterPro" id="IPR027417">
    <property type="entry name" value="P-loop_NTPase"/>
</dbReference>
<name>W8Y2S6_BACTU</name>
<reference evidence="2" key="2">
    <citation type="submission" date="2014-01" db="EMBL/GenBank/DDBJ databases">
        <authorList>
            <person name="Aslett M."/>
        </authorList>
    </citation>
    <scope>NUCLEOTIDE SEQUENCE [LARGE SCALE GENOMIC DNA]</scope>
    <source>
        <strain evidence="2">DB27</strain>
    </source>
</reference>
<dbReference type="HOGENOM" id="CLU_011498_3_0_9"/>
<dbReference type="GO" id="GO:0005524">
    <property type="term" value="F:ATP binding"/>
    <property type="evidence" value="ECO:0007669"/>
    <property type="project" value="InterPro"/>
</dbReference>
<dbReference type="AlphaFoldDB" id="W8Y2S6"/>
<accession>W8Y2S6</accession>
<evidence type="ECO:0000313" key="2">
    <source>
        <dbReference type="EMBL" id="CDN35698.1"/>
    </source>
</evidence>
<evidence type="ECO:0000259" key="1">
    <source>
        <dbReference type="Pfam" id="PF07728"/>
    </source>
</evidence>
<gene>
    <name evidence="2" type="ORF">BTDB27_002040</name>
</gene>
<dbReference type="EMBL" id="HG810017">
    <property type="protein sequence ID" value="CDN35698.1"/>
    <property type="molecule type" value="Genomic_DNA"/>
</dbReference>
<dbReference type="InterPro" id="IPR011704">
    <property type="entry name" value="ATPase_dyneun-rel_AAA"/>
</dbReference>
<dbReference type="GO" id="GO:0016887">
    <property type="term" value="F:ATP hydrolysis activity"/>
    <property type="evidence" value="ECO:0007669"/>
    <property type="project" value="InterPro"/>
</dbReference>
<protein>
    <recommendedName>
        <fullName evidence="1">ATPase dynein-related AAA domain-containing protein</fullName>
    </recommendedName>
</protein>
<proteinExistence type="predicted"/>
<dbReference type="SUPFAM" id="SSF52540">
    <property type="entry name" value="P-loop containing nucleoside triphosphate hydrolases"/>
    <property type="match status" value="1"/>
</dbReference>
<organism evidence="2">
    <name type="scientific">Bacillus thuringiensis DB27</name>
    <dbReference type="NCBI Taxonomy" id="1431339"/>
    <lineage>
        <taxon>Bacteria</taxon>
        <taxon>Bacillati</taxon>
        <taxon>Bacillota</taxon>
        <taxon>Bacilli</taxon>
        <taxon>Bacillales</taxon>
        <taxon>Bacillaceae</taxon>
        <taxon>Bacillus</taxon>
        <taxon>Bacillus cereus group</taxon>
    </lineage>
</organism>